<organism evidence="1 2">
    <name type="scientific">Melia azedarach</name>
    <name type="common">Chinaberry tree</name>
    <dbReference type="NCBI Taxonomy" id="155640"/>
    <lineage>
        <taxon>Eukaryota</taxon>
        <taxon>Viridiplantae</taxon>
        <taxon>Streptophyta</taxon>
        <taxon>Embryophyta</taxon>
        <taxon>Tracheophyta</taxon>
        <taxon>Spermatophyta</taxon>
        <taxon>Magnoliopsida</taxon>
        <taxon>eudicotyledons</taxon>
        <taxon>Gunneridae</taxon>
        <taxon>Pentapetalae</taxon>
        <taxon>rosids</taxon>
        <taxon>malvids</taxon>
        <taxon>Sapindales</taxon>
        <taxon>Meliaceae</taxon>
        <taxon>Melia</taxon>
    </lineage>
</organism>
<gene>
    <name evidence="1" type="ORF">OWV82_006066</name>
</gene>
<proteinExistence type="predicted"/>
<accession>A0ACC1YHL7</accession>
<name>A0ACC1YHL7_MELAZ</name>
<evidence type="ECO:0000313" key="1">
    <source>
        <dbReference type="EMBL" id="KAJ4722593.1"/>
    </source>
</evidence>
<dbReference type="Proteomes" id="UP001164539">
    <property type="component" value="Chromosome 3"/>
</dbReference>
<dbReference type="EMBL" id="CM051396">
    <property type="protein sequence ID" value="KAJ4722593.1"/>
    <property type="molecule type" value="Genomic_DNA"/>
</dbReference>
<evidence type="ECO:0000313" key="2">
    <source>
        <dbReference type="Proteomes" id="UP001164539"/>
    </source>
</evidence>
<keyword evidence="2" id="KW-1185">Reference proteome</keyword>
<comment type="caution">
    <text evidence="1">The sequence shown here is derived from an EMBL/GenBank/DDBJ whole genome shotgun (WGS) entry which is preliminary data.</text>
</comment>
<sequence>MEAAAASPANNINLSSKAEKTISCFQTYDSINEAASSSVFGNYQNFMLMDSLFKAAIEGDIHIFEEHANILDQILSPDENTILHVHLTGRPQTAKRNRFWELSLKSKPDEGIHRNDFVQDILELSPDLLWKANRKGETLLHMAARHGHADIVKLLIAECKKKPDHLNIDAEKAVEEILTKEDPNLSYDANNAGETPLYLAAERGYKHVVEHILFTCKSPPDHGPLGRTALHAAVFCNDIEMTKVLLDYKGTLTSKADQQEWLPLHFAAHFGYSHILRELINADKSSAYKADNEGKTALHIAASRGKVDVMEELILSCPGCSELVDKRGWNVFHFALNSKNRNAVQLLLNSPSLGNLISFIRHLRSINGKCGRRQIVPGGGKRKVDEGNIDGNEKKRRHELLENYMKKGRDSHLIVAALIATVTFTAGITLPGGYIDEKGPYLGSAALTRSRAFQAFVIFNTIAMIFSSCAVYIHLFVALMKNKRKEFEIWNLSMLFIMYAMLAMVLAFLMGTYAVLYRAKELAISACVIGGLFFLVYAYFKPLEHLRNIVTKLLVPRLARKLKSEFKGIRL</sequence>
<protein>
    <submittedName>
        <fullName evidence="1">Ankyrin repeat-containing protein</fullName>
    </submittedName>
</protein>
<reference evidence="1 2" key="1">
    <citation type="journal article" date="2023" name="Science">
        <title>Complex scaffold remodeling in plant triterpene biosynthesis.</title>
        <authorList>
            <person name="De La Pena R."/>
            <person name="Hodgson H."/>
            <person name="Liu J.C."/>
            <person name="Stephenson M.J."/>
            <person name="Martin A.C."/>
            <person name="Owen C."/>
            <person name="Harkess A."/>
            <person name="Leebens-Mack J."/>
            <person name="Jimenez L.E."/>
            <person name="Osbourn A."/>
            <person name="Sattely E.S."/>
        </authorList>
    </citation>
    <scope>NUCLEOTIDE SEQUENCE [LARGE SCALE GENOMIC DNA]</scope>
    <source>
        <strain evidence="2">cv. JPN11</strain>
        <tissue evidence="1">Leaf</tissue>
    </source>
</reference>